<gene>
    <name evidence="1" type="ORF">AN216_11120</name>
</gene>
<protein>
    <submittedName>
        <fullName evidence="1">Uncharacterized protein</fullName>
    </submittedName>
</protein>
<sequence>MYNLLTVGAMADVGEFLAELFRVAPGDVDVSVDTEYEDRNWDASVSCEYAETHGDLHRSLSVYVAESVSEEPSEETVALEMARWLGAPVLFPGAETVPTVWRVATAGGQVTHARVIEPEDESGSTRVTEVEVPVPEFPESVVTGFPDIIKEVQLPTPVVDAWATAQTVEGERRTLRGLLVNWERLTVRMDEGWPPSHWYPSDLYVDDLRLRDQVESRVGQLSEKDRSAVERVLTELDALYRERTVDDGGTALARACEISQNELSGRPWYWRRRPAPLPWESAPAARIAS</sequence>
<reference evidence="1 2" key="1">
    <citation type="journal article" date="2016" name="Front. Microbiol.">
        <title>Comparative Genomics Analysis of Streptomyces Species Reveals Their Adaptation to the Marine Environment and Their Diversity at the Genomic Level.</title>
        <authorList>
            <person name="Tian X."/>
            <person name="Zhang Z."/>
            <person name="Yang T."/>
            <person name="Chen M."/>
            <person name="Li J."/>
            <person name="Chen F."/>
            <person name="Yang J."/>
            <person name="Li W."/>
            <person name="Zhang B."/>
            <person name="Zhang Z."/>
            <person name="Wu J."/>
            <person name="Zhang C."/>
            <person name="Long L."/>
            <person name="Xiao J."/>
        </authorList>
    </citation>
    <scope>NUCLEOTIDE SEQUENCE [LARGE SCALE GENOMIC DNA]</scope>
    <source>
        <strain evidence="1 2">SCSIO 02100</strain>
    </source>
</reference>
<keyword evidence="2" id="KW-1185">Reference proteome</keyword>
<accession>A0A1E7KHR2</accession>
<dbReference type="EMBL" id="LJGU01000119">
    <property type="protein sequence ID" value="OEV03421.1"/>
    <property type="molecule type" value="Genomic_DNA"/>
</dbReference>
<evidence type="ECO:0000313" key="1">
    <source>
        <dbReference type="EMBL" id="OEV03421.1"/>
    </source>
</evidence>
<proteinExistence type="predicted"/>
<comment type="caution">
    <text evidence="1">The sequence shown here is derived from an EMBL/GenBank/DDBJ whole genome shotgun (WGS) entry which is preliminary data.</text>
</comment>
<evidence type="ECO:0000313" key="2">
    <source>
        <dbReference type="Proteomes" id="UP000176101"/>
    </source>
</evidence>
<name>A0A1E7KHR2_9ACTN</name>
<dbReference type="AlphaFoldDB" id="A0A1E7KHR2"/>
<organism evidence="1 2">
    <name type="scientific">Streptomyces oceani</name>
    <dbReference type="NCBI Taxonomy" id="1075402"/>
    <lineage>
        <taxon>Bacteria</taxon>
        <taxon>Bacillati</taxon>
        <taxon>Actinomycetota</taxon>
        <taxon>Actinomycetes</taxon>
        <taxon>Kitasatosporales</taxon>
        <taxon>Streptomycetaceae</taxon>
        <taxon>Streptomyces</taxon>
    </lineage>
</organism>
<dbReference type="Proteomes" id="UP000176101">
    <property type="component" value="Unassembled WGS sequence"/>
</dbReference>